<proteinExistence type="predicted"/>
<dbReference type="PANTHER" id="PTHR33420:SF11">
    <property type="entry name" value="FIMBRIAL-LIKE PROTEIN"/>
    <property type="match status" value="1"/>
</dbReference>
<accession>A0ABN4PUW2</accession>
<dbReference type="InterPro" id="IPR000259">
    <property type="entry name" value="Adhesion_dom_fimbrial"/>
</dbReference>
<dbReference type="Gene3D" id="2.60.40.1090">
    <property type="entry name" value="Fimbrial-type adhesion domain"/>
    <property type="match status" value="1"/>
</dbReference>
<protein>
    <submittedName>
        <fullName evidence="3">Fimbrial protein</fullName>
    </submittedName>
</protein>
<keyword evidence="4" id="KW-1185">Reference proteome</keyword>
<dbReference type="InterPro" id="IPR008966">
    <property type="entry name" value="Adhesion_dom_sf"/>
</dbReference>
<dbReference type="InterPro" id="IPR050263">
    <property type="entry name" value="Bact_Fimbrial_Adh_Pro"/>
</dbReference>
<sequence>MSNFKRSVLATAFISSAFISQAFAADEGNGRVHFTGTVINAPCSIAPNSTDINVDLGQVSNKVLETGNKHSENVSYNIDLQDCDLSEQTAGSVTYPAMSKVSVTFGGVSDASAVALLANTGSATGAGIRLIDANGALLKVGDTSADINLISGINQIAFAARVEATGTAVKAGTIVSQATYALNYK</sequence>
<feature type="domain" description="Fimbrial-type adhesion" evidence="2">
    <location>
        <begin position="32"/>
        <end position="185"/>
    </location>
</feature>
<evidence type="ECO:0000313" key="4">
    <source>
        <dbReference type="Proteomes" id="UP000266744"/>
    </source>
</evidence>
<dbReference type="EMBL" id="CP010029">
    <property type="protein sequence ID" value="ANI30804.1"/>
    <property type="molecule type" value="Genomic_DNA"/>
</dbReference>
<evidence type="ECO:0000256" key="1">
    <source>
        <dbReference type="SAM" id="SignalP"/>
    </source>
</evidence>
<dbReference type="Proteomes" id="UP000266744">
    <property type="component" value="Chromosome"/>
</dbReference>
<evidence type="ECO:0000313" key="3">
    <source>
        <dbReference type="EMBL" id="ANI30804.1"/>
    </source>
</evidence>
<reference evidence="4" key="1">
    <citation type="journal article" date="2016" name="Toxins">
        <title>The Draft Genome Sequence of the Yersinia entomophaga Entomopathogenic Type Strain MH96T.</title>
        <authorList>
            <person name="Hurst M.R."/>
            <person name="Beattie A."/>
            <person name="Altermann E."/>
            <person name="Moraga R.M."/>
            <person name="Harper L.A."/>
            <person name="Calder J."/>
            <person name="Laugraud A."/>
        </authorList>
    </citation>
    <scope>NUCLEOTIDE SEQUENCE [LARGE SCALE GENOMIC DNA]</scope>
    <source>
        <strain evidence="4">MH96</strain>
    </source>
</reference>
<dbReference type="InterPro" id="IPR036937">
    <property type="entry name" value="Adhesion_dom_fimbrial_sf"/>
</dbReference>
<organism evidence="3 4">
    <name type="scientific">Yersinia entomophaga</name>
    <dbReference type="NCBI Taxonomy" id="935293"/>
    <lineage>
        <taxon>Bacteria</taxon>
        <taxon>Pseudomonadati</taxon>
        <taxon>Pseudomonadota</taxon>
        <taxon>Gammaproteobacteria</taxon>
        <taxon>Enterobacterales</taxon>
        <taxon>Yersiniaceae</taxon>
        <taxon>Yersinia</taxon>
    </lineage>
</organism>
<dbReference type="PANTHER" id="PTHR33420">
    <property type="entry name" value="FIMBRIAL SUBUNIT ELFA-RELATED"/>
    <property type="match status" value="1"/>
</dbReference>
<keyword evidence="1" id="KW-0732">Signal</keyword>
<feature type="chain" id="PRO_5047041770" evidence="1">
    <location>
        <begin position="25"/>
        <end position="185"/>
    </location>
</feature>
<name>A0ABN4PUW2_YERET</name>
<dbReference type="SUPFAM" id="SSF49401">
    <property type="entry name" value="Bacterial adhesins"/>
    <property type="match status" value="1"/>
</dbReference>
<evidence type="ECO:0000259" key="2">
    <source>
        <dbReference type="Pfam" id="PF00419"/>
    </source>
</evidence>
<gene>
    <name evidence="3" type="ORF">PL78_13355</name>
</gene>
<dbReference type="Pfam" id="PF00419">
    <property type="entry name" value="Fimbrial"/>
    <property type="match status" value="1"/>
</dbReference>
<feature type="signal peptide" evidence="1">
    <location>
        <begin position="1"/>
        <end position="24"/>
    </location>
</feature>
<dbReference type="RefSeq" id="WP_064516220.1">
    <property type="nucleotide sequence ID" value="NZ_CBCSBH010000078.1"/>
</dbReference>